<keyword evidence="1" id="KW-0862">Zinc</keyword>
<dbReference type="InterPro" id="IPR036671">
    <property type="entry name" value="DPH_MB_sf"/>
</dbReference>
<protein>
    <recommendedName>
        <fullName evidence="2">J domain-containing protein</fullName>
    </recommendedName>
</protein>
<dbReference type="PRINTS" id="PR00625">
    <property type="entry name" value="JDOMAIN"/>
</dbReference>
<dbReference type="InterPro" id="IPR001623">
    <property type="entry name" value="DnaJ_domain"/>
</dbReference>
<dbReference type="PROSITE" id="PS50076">
    <property type="entry name" value="DNAJ_2"/>
    <property type="match status" value="1"/>
</dbReference>
<dbReference type="InterPro" id="IPR036869">
    <property type="entry name" value="J_dom_sf"/>
</dbReference>
<dbReference type="RefSeq" id="XP_012650047.1">
    <property type="nucleotide sequence ID" value="XM_012794593.1"/>
</dbReference>
<dbReference type="EMBL" id="LN871599">
    <property type="protein sequence ID" value="CCF75639.1"/>
    <property type="molecule type" value="Genomic_DNA"/>
</dbReference>
<dbReference type="Pfam" id="PF00226">
    <property type="entry name" value="DnaJ"/>
    <property type="match status" value="1"/>
</dbReference>
<organism evidence="3 4">
    <name type="scientific">Babesia microti (strain RI)</name>
    <dbReference type="NCBI Taxonomy" id="1133968"/>
    <lineage>
        <taxon>Eukaryota</taxon>
        <taxon>Sar</taxon>
        <taxon>Alveolata</taxon>
        <taxon>Apicomplexa</taxon>
        <taxon>Aconoidasida</taxon>
        <taxon>Piroplasmida</taxon>
        <taxon>Babesiidae</taxon>
        <taxon>Babesia</taxon>
    </lineage>
</organism>
<evidence type="ECO:0000256" key="1">
    <source>
        <dbReference type="ARBA" id="ARBA00022833"/>
    </source>
</evidence>
<dbReference type="CDD" id="cd06257">
    <property type="entry name" value="DnaJ"/>
    <property type="match status" value="1"/>
</dbReference>
<reference evidence="3 4" key="3">
    <citation type="journal article" date="2016" name="Sci. Rep.">
        <title>Genome-wide diversity and gene expression profiling of Babesia microti isolates identify polymorphic genes that mediate host-pathogen interactions.</title>
        <authorList>
            <person name="Silva J.C."/>
            <person name="Cornillot E."/>
            <person name="McCracken C."/>
            <person name="Usmani-Brown S."/>
            <person name="Dwivedi A."/>
            <person name="Ifeonu O.O."/>
            <person name="Crabtree J."/>
            <person name="Gotia H.T."/>
            <person name="Virji A.Z."/>
            <person name="Reynes C."/>
            <person name="Colinge J."/>
            <person name="Kumar V."/>
            <person name="Lawres L."/>
            <person name="Pazzi J.E."/>
            <person name="Pablo J.V."/>
            <person name="Hung C."/>
            <person name="Brancato J."/>
            <person name="Kumari P."/>
            <person name="Orvis J."/>
            <person name="Tretina K."/>
            <person name="Chibucos M."/>
            <person name="Ott S."/>
            <person name="Sadzewicz L."/>
            <person name="Sengamalay N."/>
            <person name="Shetty A.C."/>
            <person name="Su Q."/>
            <person name="Tallon L."/>
            <person name="Fraser C.M."/>
            <person name="Frutos R."/>
            <person name="Molina D.M."/>
            <person name="Krause P.J."/>
            <person name="Ben Mamoun C."/>
        </authorList>
    </citation>
    <scope>NUCLEOTIDE SEQUENCE [LARGE SCALE GENOMIC DNA]</scope>
    <source>
        <strain evidence="3 4">RI</strain>
    </source>
</reference>
<evidence type="ECO:0000313" key="3">
    <source>
        <dbReference type="EMBL" id="CCF75639.1"/>
    </source>
</evidence>
<dbReference type="Gene3D" id="3.10.660.10">
    <property type="entry name" value="DPH Zinc finger"/>
    <property type="match status" value="1"/>
</dbReference>
<dbReference type="SMART" id="SM00271">
    <property type="entry name" value="DnaJ"/>
    <property type="match status" value="1"/>
</dbReference>
<dbReference type="GeneID" id="24426091"/>
<evidence type="ECO:0000313" key="4">
    <source>
        <dbReference type="Proteomes" id="UP000002899"/>
    </source>
</evidence>
<dbReference type="GO" id="GO:0001671">
    <property type="term" value="F:ATPase activator activity"/>
    <property type="evidence" value="ECO:0007669"/>
    <property type="project" value="TreeGrafter"/>
</dbReference>
<proteinExistence type="predicted"/>
<sequence length="144" mass="16411">MLNLEKAFELLGLQRNDVISDIRCKYLKLAKKTHPDKSQNQNINAAEATNNFIAIKEAYEYLLENIKSKKLLSELGHNSKFDGFVETVDFSELGYDEQISCHVYICRCGEIVQLRNFEAMGYKLESFSCQACSLRVKIILSSSS</sequence>
<dbReference type="PANTHER" id="PTHR45255">
    <property type="entry name" value="DNAJ HOMOLOG SUBFAMILY C MEMBER 24"/>
    <property type="match status" value="1"/>
</dbReference>
<dbReference type="SUPFAM" id="SSF46565">
    <property type="entry name" value="Chaperone J-domain"/>
    <property type="match status" value="1"/>
</dbReference>
<dbReference type="OrthoDB" id="10250354at2759"/>
<evidence type="ECO:0000259" key="2">
    <source>
        <dbReference type="PROSITE" id="PS50076"/>
    </source>
</evidence>
<accession>I7I9U3</accession>
<dbReference type="GO" id="GO:0008198">
    <property type="term" value="F:ferrous iron binding"/>
    <property type="evidence" value="ECO:0007669"/>
    <property type="project" value="TreeGrafter"/>
</dbReference>
<dbReference type="Proteomes" id="UP000002899">
    <property type="component" value="Chromosome IV"/>
</dbReference>
<dbReference type="VEuPathDB" id="PiroplasmaDB:BmR1_04g07220"/>
<keyword evidence="4" id="KW-1185">Reference proteome</keyword>
<feature type="domain" description="J" evidence="2">
    <location>
        <begin position="6"/>
        <end position="76"/>
    </location>
</feature>
<dbReference type="PANTHER" id="PTHR45255:SF1">
    <property type="entry name" value="DNAJ HOMOLOG SUBFAMILY C MEMBER 24"/>
    <property type="match status" value="1"/>
</dbReference>
<dbReference type="KEGG" id="bmic:BmR1_04g07220"/>
<gene>
    <name evidence="3" type="ORF">BmR1_04g07220</name>
</gene>
<reference evidence="3 4" key="2">
    <citation type="journal article" date="2013" name="PLoS ONE">
        <title>Whole genome mapping and re-organization of the nuclear and mitochondrial genomes of Babesia microti isolates.</title>
        <authorList>
            <person name="Cornillot E."/>
            <person name="Dassouli A."/>
            <person name="Garg A."/>
            <person name="Pachikara N."/>
            <person name="Randazzo S."/>
            <person name="Depoix D."/>
            <person name="Carcy B."/>
            <person name="Delbecq S."/>
            <person name="Frutos R."/>
            <person name="Silva J.C."/>
            <person name="Sutton R."/>
            <person name="Krause P.J."/>
            <person name="Mamoun C.B."/>
        </authorList>
    </citation>
    <scope>NUCLEOTIDE SEQUENCE [LARGE SCALE GENOMIC DNA]</scope>
    <source>
        <strain evidence="3 4">RI</strain>
    </source>
</reference>
<dbReference type="SUPFAM" id="SSF144217">
    <property type="entry name" value="CSL zinc finger"/>
    <property type="match status" value="1"/>
</dbReference>
<dbReference type="Gene3D" id="1.10.287.110">
    <property type="entry name" value="DnaJ domain"/>
    <property type="match status" value="1"/>
</dbReference>
<dbReference type="AlphaFoldDB" id="I7I9U3"/>
<name>I7I9U3_BABMR</name>
<reference evidence="3 4" key="1">
    <citation type="journal article" date="2012" name="Nucleic Acids Res.">
        <title>Sequencing of the smallest Apicomplexan genome from the human pathogen Babesia microti.</title>
        <authorList>
            <person name="Cornillot E."/>
            <person name="Hadj-Kaddour K."/>
            <person name="Dassouli A."/>
            <person name="Noel B."/>
            <person name="Ranwez V."/>
            <person name="Vacherie B."/>
            <person name="Augagneur Y."/>
            <person name="Bres V."/>
            <person name="Duclos A."/>
            <person name="Randazzo S."/>
            <person name="Carcy B."/>
            <person name="Debierre-Grockiego F."/>
            <person name="Delbecq S."/>
            <person name="Moubri-Menage K."/>
            <person name="Shams-Eldin H."/>
            <person name="Usmani-Brown S."/>
            <person name="Bringaud F."/>
            <person name="Wincker P."/>
            <person name="Vivares C.P."/>
            <person name="Schwarz R.T."/>
            <person name="Schetters T.P."/>
            <person name="Krause P.J."/>
            <person name="Gorenflot A."/>
            <person name="Berry V."/>
            <person name="Barbe V."/>
            <person name="Ben Mamoun C."/>
        </authorList>
    </citation>
    <scope>NUCLEOTIDE SEQUENCE [LARGE SCALE GENOMIC DNA]</scope>
    <source>
        <strain evidence="3 4">RI</strain>
    </source>
</reference>